<comment type="similarity">
    <text evidence="1 9 10">Belongs to the peptidase A8 family.</text>
</comment>
<keyword evidence="5 9" id="KW-0064">Aspartyl protease</keyword>
<feature type="active site" evidence="9">
    <location>
        <position position="123"/>
    </location>
</feature>
<comment type="subcellular location">
    <subcellularLocation>
        <location evidence="9">Cell membrane</location>
        <topology evidence="9">Multi-pass membrane protein</topology>
    </subcellularLocation>
</comment>
<gene>
    <name evidence="9 11" type="primary">lspA</name>
    <name evidence="11" type="ORF">ABVV53_00925</name>
</gene>
<evidence type="ECO:0000313" key="12">
    <source>
        <dbReference type="Proteomes" id="UP001548713"/>
    </source>
</evidence>
<evidence type="ECO:0000256" key="4">
    <source>
        <dbReference type="ARBA" id="ARBA00022692"/>
    </source>
</evidence>
<accession>A0ABV2CWP6</accession>
<evidence type="ECO:0000256" key="6">
    <source>
        <dbReference type="ARBA" id="ARBA00022801"/>
    </source>
</evidence>
<keyword evidence="12" id="KW-1185">Reference proteome</keyword>
<dbReference type="Pfam" id="PF01252">
    <property type="entry name" value="Peptidase_A8"/>
    <property type="match status" value="1"/>
</dbReference>
<keyword evidence="6 9" id="KW-0378">Hydrolase</keyword>
<evidence type="ECO:0000256" key="1">
    <source>
        <dbReference type="ARBA" id="ARBA00006139"/>
    </source>
</evidence>
<reference evidence="11 12" key="1">
    <citation type="submission" date="2024-07" db="EMBL/GenBank/DDBJ databases">
        <title>Novosphingobium kalidii RD2P27.</title>
        <authorList>
            <person name="Sun J.-Q."/>
        </authorList>
    </citation>
    <scope>NUCLEOTIDE SEQUENCE [LARGE SCALE GENOMIC DNA]</scope>
    <source>
        <strain evidence="11 12">RD2P27</strain>
    </source>
</reference>
<keyword evidence="8 9" id="KW-0472">Membrane</keyword>
<keyword evidence="7 9" id="KW-1133">Transmembrane helix</keyword>
<feature type="transmembrane region" description="Helical" evidence="9">
    <location>
        <begin position="70"/>
        <end position="87"/>
    </location>
</feature>
<dbReference type="PRINTS" id="PR00781">
    <property type="entry name" value="LIPOSIGPTASE"/>
</dbReference>
<feature type="transmembrane region" description="Helical" evidence="9">
    <location>
        <begin position="94"/>
        <end position="113"/>
    </location>
</feature>
<proteinExistence type="inferred from homology"/>
<dbReference type="InterPro" id="IPR001872">
    <property type="entry name" value="Peptidase_A8"/>
</dbReference>
<evidence type="ECO:0000256" key="9">
    <source>
        <dbReference type="HAMAP-Rule" id="MF_00161"/>
    </source>
</evidence>
<comment type="caution">
    <text evidence="9">Lacks conserved residue(s) required for the propagation of feature annotation.</text>
</comment>
<dbReference type="EC" id="3.4.23.36" evidence="9"/>
<evidence type="ECO:0000256" key="2">
    <source>
        <dbReference type="ARBA" id="ARBA00022475"/>
    </source>
</evidence>
<dbReference type="Proteomes" id="UP001548713">
    <property type="component" value="Unassembled WGS sequence"/>
</dbReference>
<dbReference type="EMBL" id="JBEWLY010000004">
    <property type="protein sequence ID" value="MET1754032.1"/>
    <property type="molecule type" value="Genomic_DNA"/>
</dbReference>
<evidence type="ECO:0000256" key="3">
    <source>
        <dbReference type="ARBA" id="ARBA00022670"/>
    </source>
</evidence>
<dbReference type="RefSeq" id="WP_353982443.1">
    <property type="nucleotide sequence ID" value="NZ_JBEWLY010000004.1"/>
</dbReference>
<comment type="catalytic activity">
    <reaction evidence="9">
        <text>Release of signal peptides from bacterial membrane prolipoproteins. Hydrolyzes -Xaa-Yaa-Zaa-|-(S,diacylglyceryl)Cys-, in which Xaa is hydrophobic (preferably Leu), and Yaa (Ala or Ser) and Zaa (Gly or Ala) have small, neutral side chains.</text>
        <dbReference type="EC" id="3.4.23.36"/>
    </reaction>
</comment>
<comment type="function">
    <text evidence="9">This protein specifically catalyzes the removal of signal peptides from prolipoproteins.</text>
</comment>
<keyword evidence="3 9" id="KW-0645">Protease</keyword>
<evidence type="ECO:0000256" key="7">
    <source>
        <dbReference type="ARBA" id="ARBA00022989"/>
    </source>
</evidence>
<name>A0ABV2CWP6_9SPHN</name>
<feature type="active site" evidence="9">
    <location>
        <position position="142"/>
    </location>
</feature>
<dbReference type="NCBIfam" id="TIGR00077">
    <property type="entry name" value="lspA"/>
    <property type="match status" value="1"/>
</dbReference>
<evidence type="ECO:0000256" key="5">
    <source>
        <dbReference type="ARBA" id="ARBA00022750"/>
    </source>
</evidence>
<feature type="transmembrane region" description="Helical" evidence="9">
    <location>
        <begin position="133"/>
        <end position="154"/>
    </location>
</feature>
<organism evidence="11 12">
    <name type="scientific">Novosphingobium kalidii</name>
    <dbReference type="NCBI Taxonomy" id="3230299"/>
    <lineage>
        <taxon>Bacteria</taxon>
        <taxon>Pseudomonadati</taxon>
        <taxon>Pseudomonadota</taxon>
        <taxon>Alphaproteobacteria</taxon>
        <taxon>Sphingomonadales</taxon>
        <taxon>Sphingomonadaceae</taxon>
        <taxon>Novosphingobium</taxon>
    </lineage>
</organism>
<evidence type="ECO:0000256" key="10">
    <source>
        <dbReference type="RuleBase" id="RU004181"/>
    </source>
</evidence>
<dbReference type="GO" id="GO:0004190">
    <property type="term" value="F:aspartic-type endopeptidase activity"/>
    <property type="evidence" value="ECO:0007669"/>
    <property type="project" value="UniProtKB-EC"/>
</dbReference>
<keyword evidence="4 9" id="KW-0812">Transmembrane</keyword>
<comment type="pathway">
    <text evidence="9">Protein modification; lipoprotein biosynthesis (signal peptide cleavage).</text>
</comment>
<evidence type="ECO:0000256" key="8">
    <source>
        <dbReference type="ARBA" id="ARBA00023136"/>
    </source>
</evidence>
<comment type="caution">
    <text evidence="11">The sequence shown here is derived from an EMBL/GenBank/DDBJ whole genome shotgun (WGS) entry which is preliminary data.</text>
</comment>
<sequence>MNTVWRRRTFGILLALAIFAIDQAIKVVLVGRILKLREVRLVEVLPFFDFRWTENYGISLGLLTAGSIEMRFLLVAVTAGIALFVAVWMLRERLLGDIVPLGMVLGGALGNIVDRWNHGFVVDYADLHFGEFRPFLIFNFADAAITIGVLIILARSLLSRDKPEAAPQAAPES</sequence>
<evidence type="ECO:0000313" key="11">
    <source>
        <dbReference type="EMBL" id="MET1754032.1"/>
    </source>
</evidence>
<protein>
    <recommendedName>
        <fullName evidence="9">Lipoprotein signal peptidase</fullName>
        <ecNumber evidence="9">3.4.23.36</ecNumber>
    </recommendedName>
    <alternativeName>
        <fullName evidence="9">Prolipoprotein signal peptidase</fullName>
    </alternativeName>
    <alternativeName>
        <fullName evidence="9">Signal peptidase II</fullName>
        <shortName evidence="9">SPase II</shortName>
    </alternativeName>
</protein>
<dbReference type="PANTHER" id="PTHR33695">
    <property type="entry name" value="LIPOPROTEIN SIGNAL PEPTIDASE"/>
    <property type="match status" value="1"/>
</dbReference>
<dbReference type="PANTHER" id="PTHR33695:SF1">
    <property type="entry name" value="LIPOPROTEIN SIGNAL PEPTIDASE"/>
    <property type="match status" value="1"/>
</dbReference>
<dbReference type="HAMAP" id="MF_00161">
    <property type="entry name" value="LspA"/>
    <property type="match status" value="1"/>
</dbReference>
<keyword evidence="2 9" id="KW-1003">Cell membrane</keyword>